<reference evidence="2" key="1">
    <citation type="submission" date="2021-01" db="EMBL/GenBank/DDBJ databases">
        <authorList>
            <person name="Corre E."/>
            <person name="Pelletier E."/>
            <person name="Niang G."/>
            <person name="Scheremetjew M."/>
            <person name="Finn R."/>
            <person name="Kale V."/>
            <person name="Holt S."/>
            <person name="Cochrane G."/>
            <person name="Meng A."/>
            <person name="Brown T."/>
            <person name="Cohen L."/>
        </authorList>
    </citation>
    <scope>NUCLEOTIDE SEQUENCE</scope>
    <source>
        <strain evidence="2">OF101</strain>
    </source>
</reference>
<sequence length="227" mass="25738">MRLEQASVSGSSPARIPYPSRPDAMRRAAVVALCLLGLSREASSVKRCRSEQLRTGLLDEAEAEADVDAASDVTLTPPTKAQIREREAHAQEKIKRMADQDAKIRSAVQKQRRVARRKEQALKINQGEWEEAAEKEAAERLHREVKEARQAELSAVLARKREEESMQRKVVIEKKRDRAQAIGKRDTRIRVSERVRNFAADPSPEDMVILNRQEETAPPRRPPRVPV</sequence>
<accession>A0A7S1S7T8</accession>
<proteinExistence type="predicted"/>
<feature type="region of interest" description="Disordered" evidence="1">
    <location>
        <begin position="1"/>
        <end position="22"/>
    </location>
</feature>
<protein>
    <submittedName>
        <fullName evidence="2">Uncharacterized protein</fullName>
    </submittedName>
</protein>
<organism evidence="2">
    <name type="scientific">Alexandrium catenella</name>
    <name type="common">Red tide dinoflagellate</name>
    <name type="synonym">Gonyaulax catenella</name>
    <dbReference type="NCBI Taxonomy" id="2925"/>
    <lineage>
        <taxon>Eukaryota</taxon>
        <taxon>Sar</taxon>
        <taxon>Alveolata</taxon>
        <taxon>Dinophyceae</taxon>
        <taxon>Gonyaulacales</taxon>
        <taxon>Pyrocystaceae</taxon>
        <taxon>Alexandrium</taxon>
    </lineage>
</organism>
<dbReference type="AlphaFoldDB" id="A0A7S1S7T8"/>
<name>A0A7S1S7T8_ALECA</name>
<dbReference type="EMBL" id="HBGE01106756">
    <property type="protein sequence ID" value="CAD9186899.1"/>
    <property type="molecule type" value="Transcribed_RNA"/>
</dbReference>
<feature type="compositionally biased region" description="Polar residues" evidence="1">
    <location>
        <begin position="1"/>
        <end position="12"/>
    </location>
</feature>
<feature type="region of interest" description="Disordered" evidence="1">
    <location>
        <begin position="200"/>
        <end position="227"/>
    </location>
</feature>
<evidence type="ECO:0000313" key="2">
    <source>
        <dbReference type="EMBL" id="CAD9186899.1"/>
    </source>
</evidence>
<gene>
    <name evidence="2" type="ORF">ACAT0790_LOCUS63673</name>
</gene>
<evidence type="ECO:0000256" key="1">
    <source>
        <dbReference type="SAM" id="MobiDB-lite"/>
    </source>
</evidence>